<dbReference type="AlphaFoldDB" id="A0A177WLX7"/>
<reference evidence="3 4" key="1">
    <citation type="submission" date="2006-10" db="EMBL/GenBank/DDBJ databases">
        <title>The Genome Sequence of Batrachochytrium dendrobatidis JEL423.</title>
        <authorList>
            <consortium name="The Broad Institute Genome Sequencing Platform"/>
            <person name="Birren B."/>
            <person name="Lander E."/>
            <person name="Galagan J."/>
            <person name="Cuomo C."/>
            <person name="Devon K."/>
            <person name="Jaffe D."/>
            <person name="Butler J."/>
            <person name="Alvarez P."/>
            <person name="Gnerre S."/>
            <person name="Grabherr M."/>
            <person name="Kleber M."/>
            <person name="Mauceli E."/>
            <person name="Brockman W."/>
            <person name="Young S."/>
            <person name="LaButti K."/>
            <person name="Sykes S."/>
            <person name="DeCaprio D."/>
            <person name="Crawford M."/>
            <person name="Koehrsen M."/>
            <person name="Engels R."/>
            <person name="Montgomery P."/>
            <person name="Pearson M."/>
            <person name="Howarth C."/>
            <person name="Larson L."/>
            <person name="White J."/>
            <person name="O'Leary S."/>
            <person name="Kodira C."/>
            <person name="Zeng Q."/>
            <person name="Yandava C."/>
            <person name="Alvarado L."/>
            <person name="Longcore J."/>
            <person name="James T."/>
        </authorList>
    </citation>
    <scope>NUCLEOTIDE SEQUENCE [LARGE SCALE GENOMIC DNA]</scope>
    <source>
        <strain evidence="3 4">JEL423</strain>
    </source>
</reference>
<evidence type="ECO:0000313" key="3">
    <source>
        <dbReference type="EMBL" id="OAJ41117.1"/>
    </source>
</evidence>
<sequence length="103" mass="11442">MKSSAFFLTASSLCIMVNAMPVDPNGNLSGLQGGNPFGAVIPSMGGQHPNQNPMGGQSGSGPSKEDRKRQKKEEKRRRKEERKRRKEERKHSGDRRQHNNVQG</sequence>
<name>A0A177WLX7_BATDL</name>
<evidence type="ECO:0008006" key="5">
    <source>
        <dbReference type="Google" id="ProtNLM"/>
    </source>
</evidence>
<dbReference type="VEuPathDB" id="FungiDB:BDEG_24761"/>
<evidence type="ECO:0000256" key="2">
    <source>
        <dbReference type="SAM" id="SignalP"/>
    </source>
</evidence>
<accession>A0A177WLX7</accession>
<feature type="compositionally biased region" description="Basic residues" evidence="1">
    <location>
        <begin position="74"/>
        <end position="88"/>
    </location>
</feature>
<protein>
    <recommendedName>
        <fullName evidence="5">Secreted protein</fullName>
    </recommendedName>
</protein>
<feature type="signal peptide" evidence="2">
    <location>
        <begin position="1"/>
        <end position="19"/>
    </location>
</feature>
<feature type="compositionally biased region" description="Basic and acidic residues" evidence="1">
    <location>
        <begin position="63"/>
        <end position="73"/>
    </location>
</feature>
<evidence type="ECO:0000256" key="1">
    <source>
        <dbReference type="SAM" id="MobiDB-lite"/>
    </source>
</evidence>
<reference evidence="3 4" key="2">
    <citation type="submission" date="2016-05" db="EMBL/GenBank/DDBJ databases">
        <title>Lineage-specific infection strategies underlie the spectrum of fungal disease in amphibians.</title>
        <authorList>
            <person name="Cuomo C.A."/>
            <person name="Farrer R.A."/>
            <person name="James T."/>
            <person name="Longcore J."/>
            <person name="Birren B."/>
        </authorList>
    </citation>
    <scope>NUCLEOTIDE SEQUENCE [LARGE SCALE GENOMIC DNA]</scope>
    <source>
        <strain evidence="3 4">JEL423</strain>
    </source>
</reference>
<evidence type="ECO:0000313" key="4">
    <source>
        <dbReference type="Proteomes" id="UP000077115"/>
    </source>
</evidence>
<dbReference type="EMBL" id="DS022305">
    <property type="protein sequence ID" value="OAJ41117.1"/>
    <property type="molecule type" value="Genomic_DNA"/>
</dbReference>
<dbReference type="Proteomes" id="UP000077115">
    <property type="component" value="Unassembled WGS sequence"/>
</dbReference>
<feature type="region of interest" description="Disordered" evidence="1">
    <location>
        <begin position="25"/>
        <end position="103"/>
    </location>
</feature>
<organism evidence="3 4">
    <name type="scientific">Batrachochytrium dendrobatidis (strain JEL423)</name>
    <dbReference type="NCBI Taxonomy" id="403673"/>
    <lineage>
        <taxon>Eukaryota</taxon>
        <taxon>Fungi</taxon>
        <taxon>Fungi incertae sedis</taxon>
        <taxon>Chytridiomycota</taxon>
        <taxon>Chytridiomycota incertae sedis</taxon>
        <taxon>Chytridiomycetes</taxon>
        <taxon>Rhizophydiales</taxon>
        <taxon>Rhizophydiales incertae sedis</taxon>
        <taxon>Batrachochytrium</taxon>
    </lineage>
</organism>
<gene>
    <name evidence="3" type="ORF">BDEG_24761</name>
</gene>
<feature type="chain" id="PRO_5008077692" description="Secreted protein" evidence="2">
    <location>
        <begin position="20"/>
        <end position="103"/>
    </location>
</feature>
<keyword evidence="2" id="KW-0732">Signal</keyword>
<proteinExistence type="predicted"/>